<dbReference type="InterPro" id="IPR016181">
    <property type="entry name" value="Acyl_CoA_acyltransferase"/>
</dbReference>
<keyword evidence="2" id="KW-0012">Acyltransferase</keyword>
<reference evidence="4" key="2">
    <citation type="journal article" date="2023" name="IMA Fungus">
        <title>Comparative genomic study of the Penicillium genus elucidates a diverse pangenome and 15 lateral gene transfer events.</title>
        <authorList>
            <person name="Petersen C."/>
            <person name="Sorensen T."/>
            <person name="Nielsen M.R."/>
            <person name="Sondergaard T.E."/>
            <person name="Sorensen J.L."/>
            <person name="Fitzpatrick D.A."/>
            <person name="Frisvad J.C."/>
            <person name="Nielsen K.L."/>
        </authorList>
    </citation>
    <scope>NUCLEOTIDE SEQUENCE</scope>
    <source>
        <strain evidence="4">IBT 22155</strain>
    </source>
</reference>
<dbReference type="GO" id="GO:0005737">
    <property type="term" value="C:cytoplasm"/>
    <property type="evidence" value="ECO:0007669"/>
    <property type="project" value="TreeGrafter"/>
</dbReference>
<dbReference type="EMBL" id="JAPQKL010000004">
    <property type="protein sequence ID" value="KAJ5135761.1"/>
    <property type="molecule type" value="Genomic_DNA"/>
</dbReference>
<dbReference type="GO" id="GO:0004059">
    <property type="term" value="F:aralkylamine N-acetyltransferase activity"/>
    <property type="evidence" value="ECO:0007669"/>
    <property type="project" value="TreeGrafter"/>
</dbReference>
<dbReference type="Proteomes" id="UP001149079">
    <property type="component" value="Unassembled WGS sequence"/>
</dbReference>
<dbReference type="PROSITE" id="PS51186">
    <property type="entry name" value="GNAT"/>
    <property type="match status" value="1"/>
</dbReference>
<comment type="caution">
    <text evidence="4">The sequence shown here is derived from an EMBL/GenBank/DDBJ whole genome shotgun (WGS) entry which is preliminary data.</text>
</comment>
<dbReference type="OrthoDB" id="30840at2759"/>
<proteinExistence type="predicted"/>
<feature type="domain" description="N-acetyltransferase" evidence="3">
    <location>
        <begin position="107"/>
        <end position="190"/>
    </location>
</feature>
<keyword evidence="5" id="KW-1185">Reference proteome</keyword>
<gene>
    <name evidence="4" type="ORF">N7515_005039</name>
</gene>
<dbReference type="Pfam" id="PF13673">
    <property type="entry name" value="Acetyltransf_10"/>
    <property type="match status" value="1"/>
</dbReference>
<evidence type="ECO:0000313" key="4">
    <source>
        <dbReference type="EMBL" id="KAJ5135761.1"/>
    </source>
</evidence>
<evidence type="ECO:0000313" key="5">
    <source>
        <dbReference type="Proteomes" id="UP001149079"/>
    </source>
</evidence>
<keyword evidence="1" id="KW-0808">Transferase</keyword>
<name>A0A9W9H184_9EURO</name>
<dbReference type="AlphaFoldDB" id="A0A9W9H184"/>
<dbReference type="RefSeq" id="XP_056522733.1">
    <property type="nucleotide sequence ID" value="XM_056665783.1"/>
</dbReference>
<dbReference type="PANTHER" id="PTHR10908">
    <property type="entry name" value="SEROTONIN N-ACETYLTRANSFERASE"/>
    <property type="match status" value="1"/>
</dbReference>
<protein>
    <recommendedName>
        <fullName evidence="3">N-acetyltransferase domain-containing protein</fullName>
    </recommendedName>
</protein>
<dbReference type="SUPFAM" id="SSF55729">
    <property type="entry name" value="Acyl-CoA N-acyltransferases (Nat)"/>
    <property type="match status" value="1"/>
</dbReference>
<evidence type="ECO:0000256" key="2">
    <source>
        <dbReference type="ARBA" id="ARBA00023315"/>
    </source>
</evidence>
<dbReference type="GeneID" id="81404953"/>
<accession>A0A9W9H184</accession>
<reference evidence="4" key="1">
    <citation type="submission" date="2022-11" db="EMBL/GenBank/DDBJ databases">
        <authorList>
            <person name="Petersen C."/>
        </authorList>
    </citation>
    <scope>NUCLEOTIDE SEQUENCE</scope>
    <source>
        <strain evidence="4">IBT 22155</strain>
    </source>
</reference>
<dbReference type="PANTHER" id="PTHR10908:SF0">
    <property type="entry name" value="SEROTONIN N-ACETYLTRANSFERASE"/>
    <property type="match status" value="1"/>
</dbReference>
<dbReference type="InterPro" id="IPR051635">
    <property type="entry name" value="SNAT-like"/>
</dbReference>
<dbReference type="Gene3D" id="3.40.630.30">
    <property type="match status" value="1"/>
</dbReference>
<evidence type="ECO:0000256" key="1">
    <source>
        <dbReference type="ARBA" id="ARBA00022679"/>
    </source>
</evidence>
<evidence type="ECO:0000259" key="3">
    <source>
        <dbReference type="PROSITE" id="PS51186"/>
    </source>
</evidence>
<dbReference type="InterPro" id="IPR000182">
    <property type="entry name" value="GNAT_dom"/>
</dbReference>
<organism evidence="4 5">
    <name type="scientific">Penicillium bovifimosum</name>
    <dbReference type="NCBI Taxonomy" id="126998"/>
    <lineage>
        <taxon>Eukaryota</taxon>
        <taxon>Fungi</taxon>
        <taxon>Dikarya</taxon>
        <taxon>Ascomycota</taxon>
        <taxon>Pezizomycotina</taxon>
        <taxon>Eurotiomycetes</taxon>
        <taxon>Eurotiomycetidae</taxon>
        <taxon>Eurotiales</taxon>
        <taxon>Aspergillaceae</taxon>
        <taxon>Penicillium</taxon>
    </lineage>
</organism>
<sequence length="190" mass="20938">MTKTNIHIPGLAGLNAYTRTLSIDDVKICVSVEEAFTEAERCSEEKFYYRLGACPELCLGLFIENEDGSGSDKLIAHVIALRTHDTRITDGAVGMPCDWRSLDGEPVFVDGELIGNHKYGENIAIHSVAVSPEYQGKKVGRAFVRAYIEYLRGAVLIAHDYLVKFYEGAGFKNLGKSESTFAGGGWYDMD</sequence>